<gene>
    <name evidence="2" type="ORF">GCM10023184_04850</name>
</gene>
<sequence length="118" mass="13746">MNLVAYLMYLLLAYWVTVHVGWTFYRNGRHYILALFRNNAPLADAVNRLLLTGYYLLNLGYVALMLRTWPTLETWEEVLVSVSTMTGRVLLTLGAIHFVNMGVLYLFRKRPEMQTLKS</sequence>
<accession>A0ABP8G9F5</accession>
<dbReference type="RefSeq" id="WP_345253082.1">
    <property type="nucleotide sequence ID" value="NZ_BAABGY010000002.1"/>
</dbReference>
<evidence type="ECO:0000313" key="2">
    <source>
        <dbReference type="EMBL" id="GAA4319923.1"/>
    </source>
</evidence>
<dbReference type="Proteomes" id="UP001501725">
    <property type="component" value="Unassembled WGS sequence"/>
</dbReference>
<evidence type="ECO:0000313" key="3">
    <source>
        <dbReference type="Proteomes" id="UP001501725"/>
    </source>
</evidence>
<keyword evidence="1" id="KW-0812">Transmembrane</keyword>
<evidence type="ECO:0008006" key="4">
    <source>
        <dbReference type="Google" id="ProtNLM"/>
    </source>
</evidence>
<evidence type="ECO:0000256" key="1">
    <source>
        <dbReference type="SAM" id="Phobius"/>
    </source>
</evidence>
<dbReference type="EMBL" id="BAABGY010000002">
    <property type="protein sequence ID" value="GAA4319923.1"/>
    <property type="molecule type" value="Genomic_DNA"/>
</dbReference>
<feature type="transmembrane region" description="Helical" evidence="1">
    <location>
        <begin position="6"/>
        <end position="25"/>
    </location>
</feature>
<reference evidence="3" key="1">
    <citation type="journal article" date="2019" name="Int. J. Syst. Evol. Microbiol.">
        <title>The Global Catalogue of Microorganisms (GCM) 10K type strain sequencing project: providing services to taxonomists for standard genome sequencing and annotation.</title>
        <authorList>
            <consortium name="The Broad Institute Genomics Platform"/>
            <consortium name="The Broad Institute Genome Sequencing Center for Infectious Disease"/>
            <person name="Wu L."/>
            <person name="Ma J."/>
        </authorList>
    </citation>
    <scope>NUCLEOTIDE SEQUENCE [LARGE SCALE GENOMIC DNA]</scope>
    <source>
        <strain evidence="3">JCM 17919</strain>
    </source>
</reference>
<keyword evidence="1" id="KW-1133">Transmembrane helix</keyword>
<protein>
    <recommendedName>
        <fullName evidence="4">Integral membrane protein</fullName>
    </recommendedName>
</protein>
<feature type="transmembrane region" description="Helical" evidence="1">
    <location>
        <begin position="46"/>
        <end position="69"/>
    </location>
</feature>
<keyword evidence="3" id="KW-1185">Reference proteome</keyword>
<keyword evidence="1" id="KW-0472">Membrane</keyword>
<feature type="transmembrane region" description="Helical" evidence="1">
    <location>
        <begin position="89"/>
        <end position="107"/>
    </location>
</feature>
<proteinExistence type="predicted"/>
<comment type="caution">
    <text evidence="2">The sequence shown here is derived from an EMBL/GenBank/DDBJ whole genome shotgun (WGS) entry which is preliminary data.</text>
</comment>
<organism evidence="2 3">
    <name type="scientific">Flaviaesturariibacter amylovorans</name>
    <dbReference type="NCBI Taxonomy" id="1084520"/>
    <lineage>
        <taxon>Bacteria</taxon>
        <taxon>Pseudomonadati</taxon>
        <taxon>Bacteroidota</taxon>
        <taxon>Chitinophagia</taxon>
        <taxon>Chitinophagales</taxon>
        <taxon>Chitinophagaceae</taxon>
        <taxon>Flaviaestuariibacter</taxon>
    </lineage>
</organism>
<name>A0ABP8G9F5_9BACT</name>